<protein>
    <submittedName>
        <fullName evidence="1">Head-to-tail stopper</fullName>
    </submittedName>
</protein>
<dbReference type="Proteomes" id="UP000201500">
    <property type="component" value="Segment"/>
</dbReference>
<dbReference type="OrthoDB" id="17507at10239"/>
<keyword evidence="2" id="KW-1185">Reference proteome</keyword>
<evidence type="ECO:0000313" key="2">
    <source>
        <dbReference type="Proteomes" id="UP000201500"/>
    </source>
</evidence>
<organism evidence="1 2">
    <name type="scientific">Mycobacterium phage Cambiare</name>
    <dbReference type="NCBI Taxonomy" id="1647305"/>
    <lineage>
        <taxon>Viruses</taxon>
        <taxon>Duplodnaviria</taxon>
        <taxon>Heunggongvirae</taxon>
        <taxon>Uroviricota</taxon>
        <taxon>Caudoviricetes</taxon>
        <taxon>Gclasvirinae</taxon>
        <taxon>Avocadovirus</taxon>
        <taxon>Avocadovirus cambiare</taxon>
    </lineage>
</organism>
<sequence length="119" mass="13185">MMDFNIPEPFTVTHWTRPITGKNAGGQVTYGDPVPRQRKVRGFDQPAATEATEAAAAGRKVTELEMADDEGDWPSNSVVELWDGRQFEVNGDVRDENLGPFGFRPGYVVPLRRVTHGPT</sequence>
<evidence type="ECO:0000313" key="1">
    <source>
        <dbReference type="EMBL" id="AKF14513.1"/>
    </source>
</evidence>
<reference evidence="1 2" key="1">
    <citation type="journal article" date="2015" name="Genome Announc.">
        <title>Genome Sequences of Cluster G Mycobacteriophages Cambiare, FlagStaff, and MOOREtheMARYer.</title>
        <authorList>
            <person name="Pope W.H."/>
            <person name="Augustine D.A."/>
            <person name="Carroll D.C."/>
            <person name="Duncan J.C."/>
            <person name="Harwi K.M."/>
            <person name="Howry R."/>
            <person name="Jagessar B."/>
            <person name="Lum B.A."/>
            <person name="Meinert J.W."/>
            <person name="Migliozzi J.S."/>
            <person name="Milliken K.A."/>
            <person name="Mitchell C.J."/>
            <person name="Nalatwad A.S."/>
            <person name="Orlandini K.C."/>
            <person name="Rhein M.J."/>
            <person name="Saravanan V."/>
            <person name="Seese B.A."/>
            <person name="Schiebel J.G."/>
            <person name="Thomas K.B."/>
            <person name="Adkins N.L."/>
            <person name="Cohen K.L."/>
            <person name="Iyengar V.B."/>
            <person name="Kim H."/>
            <person name="Kramer Z.J."/>
            <person name="Montgomery M.T."/>
            <person name="Schafer C.E."/>
            <person name="Wilkes K.E."/>
            <person name="Grubb S.R."/>
            <person name="Warner M.H."/>
            <person name="Bowman C.A."/>
            <person name="Russell D.A."/>
            <person name="Hatfull G.F."/>
        </authorList>
    </citation>
    <scope>NUCLEOTIDE SEQUENCE [LARGE SCALE GENOMIC DNA]</scope>
</reference>
<dbReference type="GeneID" id="26635907"/>
<dbReference type="EMBL" id="KR080198">
    <property type="protein sequence ID" value="AKF14513.1"/>
    <property type="molecule type" value="Genomic_DNA"/>
</dbReference>
<dbReference type="RefSeq" id="YP_009209493.1">
    <property type="nucleotide sequence ID" value="NC_028922.1"/>
</dbReference>
<gene>
    <name evidence="1" type="primary">11</name>
    <name evidence="1" type="ORF">SEA_CAMBIARE_11</name>
</gene>
<accession>A0A0F6WEB1</accession>
<name>A0A0F6WEB1_9CAUD</name>
<proteinExistence type="predicted"/>
<dbReference type="KEGG" id="vg:26635907"/>